<dbReference type="GeneID" id="63689980"/>
<dbReference type="EMBL" id="JH795859">
    <property type="protein sequence ID" value="EJU03695.1"/>
    <property type="molecule type" value="Genomic_DNA"/>
</dbReference>
<dbReference type="HOGENOM" id="CLU_195467_0_0_1"/>
<dbReference type="RefSeq" id="XP_040630589.1">
    <property type="nucleotide sequence ID" value="XM_040774918.1"/>
</dbReference>
<reference evidence="1 2" key="1">
    <citation type="journal article" date="2012" name="Science">
        <title>The Paleozoic origin of enzymatic lignin decomposition reconstructed from 31 fungal genomes.</title>
        <authorList>
            <person name="Floudas D."/>
            <person name="Binder M."/>
            <person name="Riley R."/>
            <person name="Barry K."/>
            <person name="Blanchette R.A."/>
            <person name="Henrissat B."/>
            <person name="Martinez A.T."/>
            <person name="Otillar R."/>
            <person name="Spatafora J.W."/>
            <person name="Yadav J.S."/>
            <person name="Aerts A."/>
            <person name="Benoit I."/>
            <person name="Boyd A."/>
            <person name="Carlson A."/>
            <person name="Copeland A."/>
            <person name="Coutinho P.M."/>
            <person name="de Vries R.P."/>
            <person name="Ferreira P."/>
            <person name="Findley K."/>
            <person name="Foster B."/>
            <person name="Gaskell J."/>
            <person name="Glotzer D."/>
            <person name="Gorecki P."/>
            <person name="Heitman J."/>
            <person name="Hesse C."/>
            <person name="Hori C."/>
            <person name="Igarashi K."/>
            <person name="Jurgens J.A."/>
            <person name="Kallen N."/>
            <person name="Kersten P."/>
            <person name="Kohler A."/>
            <person name="Kuees U."/>
            <person name="Kumar T.K.A."/>
            <person name="Kuo A."/>
            <person name="LaButti K."/>
            <person name="Larrondo L.F."/>
            <person name="Lindquist E."/>
            <person name="Ling A."/>
            <person name="Lombard V."/>
            <person name="Lucas S."/>
            <person name="Lundell T."/>
            <person name="Martin R."/>
            <person name="McLaughlin D.J."/>
            <person name="Morgenstern I."/>
            <person name="Morin E."/>
            <person name="Murat C."/>
            <person name="Nagy L.G."/>
            <person name="Nolan M."/>
            <person name="Ohm R.A."/>
            <person name="Patyshakuliyeva A."/>
            <person name="Rokas A."/>
            <person name="Ruiz-Duenas F.J."/>
            <person name="Sabat G."/>
            <person name="Salamov A."/>
            <person name="Samejima M."/>
            <person name="Schmutz J."/>
            <person name="Slot J.C."/>
            <person name="St John F."/>
            <person name="Stenlid J."/>
            <person name="Sun H."/>
            <person name="Sun S."/>
            <person name="Syed K."/>
            <person name="Tsang A."/>
            <person name="Wiebenga A."/>
            <person name="Young D."/>
            <person name="Pisabarro A."/>
            <person name="Eastwood D.C."/>
            <person name="Martin F."/>
            <person name="Cullen D."/>
            <person name="Grigoriev I.V."/>
            <person name="Hibbett D.S."/>
        </authorList>
    </citation>
    <scope>NUCLEOTIDE SEQUENCE [LARGE SCALE GENOMIC DNA]</scope>
    <source>
        <strain evidence="1 2">DJM-731 SS1</strain>
    </source>
</reference>
<organism evidence="1 2">
    <name type="scientific">Dacryopinax primogenitus (strain DJM 731)</name>
    <name type="common">Brown rot fungus</name>
    <dbReference type="NCBI Taxonomy" id="1858805"/>
    <lineage>
        <taxon>Eukaryota</taxon>
        <taxon>Fungi</taxon>
        <taxon>Dikarya</taxon>
        <taxon>Basidiomycota</taxon>
        <taxon>Agaricomycotina</taxon>
        <taxon>Dacrymycetes</taxon>
        <taxon>Dacrymycetales</taxon>
        <taxon>Dacrymycetaceae</taxon>
        <taxon>Dacryopinax</taxon>
    </lineage>
</organism>
<name>M5G669_DACPD</name>
<evidence type="ECO:0000313" key="2">
    <source>
        <dbReference type="Proteomes" id="UP000030653"/>
    </source>
</evidence>
<accession>M5G669</accession>
<keyword evidence="2" id="KW-1185">Reference proteome</keyword>
<dbReference type="STRING" id="1858805.M5G669"/>
<protein>
    <recommendedName>
        <fullName evidence="3">Helitron helicase-like domain-containing protein</fullName>
    </recommendedName>
</protein>
<sequence length="78" mass="8955">MSWCPDRTAVYIAPPNLWFTIMPNDLHDPLAQVFAGEDINMNHFMNTVGPSSSKRAQNIMQDPYTAAKFFQYITRSML</sequence>
<gene>
    <name evidence="1" type="ORF">DACRYDRAFT_49622</name>
</gene>
<dbReference type="OrthoDB" id="432234at2759"/>
<dbReference type="Proteomes" id="UP000030653">
    <property type="component" value="Unassembled WGS sequence"/>
</dbReference>
<proteinExistence type="predicted"/>
<evidence type="ECO:0008006" key="3">
    <source>
        <dbReference type="Google" id="ProtNLM"/>
    </source>
</evidence>
<dbReference type="AlphaFoldDB" id="M5G669"/>
<evidence type="ECO:0000313" key="1">
    <source>
        <dbReference type="EMBL" id="EJU03695.1"/>
    </source>
</evidence>